<reference evidence="2" key="1">
    <citation type="submission" date="2020-09" db="EMBL/GenBank/DDBJ databases">
        <authorList>
            <person name="Won Y."/>
        </authorList>
    </citation>
    <scope>NUCLEOTIDE SEQUENCE</scope>
    <source>
        <strain evidence="2">Wonlab-2016</strain>
        <tissue evidence="2">Foot muscle</tissue>
    </source>
</reference>
<evidence type="ECO:0000313" key="2">
    <source>
        <dbReference type="EMBL" id="KAK7507764.1"/>
    </source>
</evidence>
<organism evidence="2 4">
    <name type="scientific">Batillaria attramentaria</name>
    <dbReference type="NCBI Taxonomy" id="370345"/>
    <lineage>
        <taxon>Eukaryota</taxon>
        <taxon>Metazoa</taxon>
        <taxon>Spiralia</taxon>
        <taxon>Lophotrochozoa</taxon>
        <taxon>Mollusca</taxon>
        <taxon>Gastropoda</taxon>
        <taxon>Caenogastropoda</taxon>
        <taxon>Sorbeoconcha</taxon>
        <taxon>Cerithioidea</taxon>
        <taxon>Batillariidae</taxon>
        <taxon>Batillaria</taxon>
    </lineage>
</organism>
<reference evidence="2 4" key="2">
    <citation type="journal article" date="2023" name="Sci. Data">
        <title>Genome assembly of the Korean intertidal mud-creeper Batillaria attramentaria.</title>
        <authorList>
            <person name="Patra A.K."/>
            <person name="Ho P.T."/>
            <person name="Jun S."/>
            <person name="Lee S.J."/>
            <person name="Kim Y."/>
            <person name="Won Y.J."/>
        </authorList>
    </citation>
    <scope>NUCLEOTIDE SEQUENCE [LARGE SCALE GENOMIC DNA]</scope>
    <source>
        <strain evidence="2">Wonlab-2016</strain>
    </source>
</reference>
<evidence type="ECO:0000256" key="1">
    <source>
        <dbReference type="SAM" id="MobiDB-lite"/>
    </source>
</evidence>
<accession>A0ABD0M7J6</accession>
<evidence type="ECO:0000313" key="4">
    <source>
        <dbReference type="Proteomes" id="UP001519460"/>
    </source>
</evidence>
<proteinExistence type="predicted"/>
<gene>
    <name evidence="2" type="ORF">BaRGS_00000729</name>
    <name evidence="3" type="ORF">BaRGS_00000730</name>
</gene>
<feature type="compositionally biased region" description="Basic and acidic residues" evidence="1">
    <location>
        <begin position="35"/>
        <end position="68"/>
    </location>
</feature>
<reference evidence="2" key="3">
    <citation type="submission" date="2023-01" db="EMBL/GenBank/DDBJ databases">
        <authorList>
            <person name="Patra A."/>
        </authorList>
    </citation>
    <scope>NUCLEOTIDE SEQUENCE</scope>
    <source>
        <strain evidence="2">Wonlab-2016</strain>
        <tissue evidence="2">Foot muscle</tissue>
    </source>
</reference>
<feature type="compositionally biased region" description="Pro residues" evidence="1">
    <location>
        <begin position="1"/>
        <end position="10"/>
    </location>
</feature>
<dbReference type="Proteomes" id="UP001519460">
    <property type="component" value="Unassembled WGS sequence"/>
</dbReference>
<dbReference type="EMBL" id="JACVVK020000003">
    <property type="protein sequence ID" value="KAK7507765.1"/>
    <property type="molecule type" value="Genomic_DNA"/>
</dbReference>
<evidence type="ECO:0000313" key="3">
    <source>
        <dbReference type="EMBL" id="KAK7507765.1"/>
    </source>
</evidence>
<sequence length="68" mass="7525">MNGNPPPPTPRHQTRSEPGPTLTNENVKANANTRESPDRDGRHENGPRKKVQEDTKADKASPSKNRDV</sequence>
<feature type="region of interest" description="Disordered" evidence="1">
    <location>
        <begin position="1"/>
        <end position="68"/>
    </location>
</feature>
<keyword evidence="4" id="KW-1185">Reference proteome</keyword>
<name>A0ABD0M7J6_9CAEN</name>
<protein>
    <submittedName>
        <fullName evidence="2">Uncharacterized protein</fullName>
    </submittedName>
</protein>
<dbReference type="AlphaFoldDB" id="A0ABD0M7J6"/>
<dbReference type="EMBL" id="JACVVK020000003">
    <property type="protein sequence ID" value="KAK7507764.1"/>
    <property type="molecule type" value="Genomic_DNA"/>
</dbReference>
<comment type="caution">
    <text evidence="2">The sequence shown here is derived from an EMBL/GenBank/DDBJ whole genome shotgun (WGS) entry which is preliminary data.</text>
</comment>
<feature type="compositionally biased region" description="Polar residues" evidence="1">
    <location>
        <begin position="21"/>
        <end position="34"/>
    </location>
</feature>